<keyword evidence="1" id="KW-0998">Cell outer membrane</keyword>
<dbReference type="AlphaFoldDB" id="A0AAW9QRP0"/>
<proteinExistence type="predicted"/>
<evidence type="ECO:0000256" key="2">
    <source>
        <dbReference type="SAM" id="MobiDB-lite"/>
    </source>
</evidence>
<keyword evidence="5" id="KW-1185">Reference proteome</keyword>
<feature type="domain" description="Organic solvent tolerance-like N-terminal" evidence="3">
    <location>
        <begin position="197"/>
        <end position="236"/>
    </location>
</feature>
<dbReference type="Pfam" id="PF03968">
    <property type="entry name" value="LptD_N"/>
    <property type="match status" value="1"/>
</dbReference>
<dbReference type="Proteomes" id="UP001328733">
    <property type="component" value="Unassembled WGS sequence"/>
</dbReference>
<dbReference type="InterPro" id="IPR005653">
    <property type="entry name" value="OstA-like_N"/>
</dbReference>
<dbReference type="PANTHER" id="PTHR30189:SF1">
    <property type="entry name" value="LPS-ASSEMBLY PROTEIN LPTD"/>
    <property type="match status" value="1"/>
</dbReference>
<dbReference type="Gene3D" id="2.60.450.10">
    <property type="entry name" value="Lipopolysaccharide (LPS) transport protein A like domain"/>
    <property type="match status" value="1"/>
</dbReference>
<keyword evidence="1" id="KW-0472">Membrane</keyword>
<dbReference type="GO" id="GO:1990351">
    <property type="term" value="C:transporter complex"/>
    <property type="evidence" value="ECO:0007669"/>
    <property type="project" value="TreeGrafter"/>
</dbReference>
<protein>
    <submittedName>
        <fullName evidence="4">DUF3769 domain-containing protein</fullName>
    </submittedName>
</protein>
<dbReference type="RefSeq" id="WP_332864952.1">
    <property type="nucleotide sequence ID" value="NZ_JBAFSM010000015.1"/>
</dbReference>
<evidence type="ECO:0000313" key="4">
    <source>
        <dbReference type="EMBL" id="MEG3437471.1"/>
    </source>
</evidence>
<sequence length="818" mass="89725">MSFFLLAIEPPAIVDPAFPAEVSEENSSSAVPLAASASPTPIESESIPLTVIPPSQVVTVRPIVPEKGRLLTSLPSPNHEETTATEIPIEPPPEEPVSETEAALPRPSSPPTTAEDLGEPLSIQSPIAPEPPTIRTRPRTIAISGVDRKLQDGKRKIATIRVRKKGETATTTFTIALDNAPEPSIDPATQQPLELIADEQEFDQNTRVITARGNVTLRFGNSVLTADRLQINLPEKLAVAEGKVILTRGDQILQGDRFEYYFVQDSGVVYNANGEIFQPTTGRDFGQTLPTDVSAGANSLGTLNDRLARNQPLQRVTTNQGFQFVVGGQDPSRRQSQSVGQSGGTINRLRFQAERLEFDGKVWNASNVRLTNDPFSPPELEVRADRATFRNTGPFTDELNLSNSRVVFDQRVNAPTFINSLGFDRRRRRPNLINPGYDGEDRGGFFIESRQTVVETPNFLFQLTPQYLLQKVINPDAFPSANPGGGDVSPFSPKAFGLVGDIEANLGPRTLFEARASFSSLDLGEIDNSVRSKIRLQQKIGLLEDPYLFNAEYNYRERLFNGSLGYQTVNSSIGAILTSPIYYLGNSGVSLSFQTSLQNINAPTDRSDLIPPNSSDNVVNLSRFQGAVSLTKSFALWSGATLPPTPEEGLKYSPVPVQPYISLFTGLTGVGTYYTNGETQNSMTATVGLLGQFGHFSRPVFDYTGFNVSFSQGLVGGQSPFFFDRYVDQQILSFGIVQQIYGPVRIGFQSSYSLDQSKEISTDYLIEWSRRTYSIVLRYNPILQLGAINIRVSDFNWTGNPGYFEGSDVRPVVNGVPR</sequence>
<gene>
    <name evidence="4" type="ORF">V0288_10105</name>
</gene>
<dbReference type="InterPro" id="IPR022244">
    <property type="entry name" value="DUF3769"/>
</dbReference>
<evidence type="ECO:0000256" key="1">
    <source>
        <dbReference type="ARBA" id="ARBA00023237"/>
    </source>
</evidence>
<evidence type="ECO:0000313" key="5">
    <source>
        <dbReference type="Proteomes" id="UP001328733"/>
    </source>
</evidence>
<dbReference type="PANTHER" id="PTHR30189">
    <property type="entry name" value="LPS-ASSEMBLY PROTEIN"/>
    <property type="match status" value="1"/>
</dbReference>
<dbReference type="Pfam" id="PF12600">
    <property type="entry name" value="DUF3769"/>
    <property type="match status" value="1"/>
</dbReference>
<comment type="caution">
    <text evidence="4">The sequence shown here is derived from an EMBL/GenBank/DDBJ whole genome shotgun (WGS) entry which is preliminary data.</text>
</comment>
<dbReference type="EMBL" id="JBAFSM010000015">
    <property type="protein sequence ID" value="MEG3437471.1"/>
    <property type="molecule type" value="Genomic_DNA"/>
</dbReference>
<organism evidence="4 5">
    <name type="scientific">Pannus brasiliensis CCIBt3594</name>
    <dbReference type="NCBI Taxonomy" id="1427578"/>
    <lineage>
        <taxon>Bacteria</taxon>
        <taxon>Bacillati</taxon>
        <taxon>Cyanobacteriota</taxon>
        <taxon>Cyanophyceae</taxon>
        <taxon>Oscillatoriophycideae</taxon>
        <taxon>Chroococcales</taxon>
        <taxon>Microcystaceae</taxon>
        <taxon>Pannus</taxon>
    </lineage>
</organism>
<name>A0AAW9QRP0_9CHRO</name>
<dbReference type="GO" id="GO:0009279">
    <property type="term" value="C:cell outer membrane"/>
    <property type="evidence" value="ECO:0007669"/>
    <property type="project" value="TreeGrafter"/>
</dbReference>
<reference evidence="4 5" key="1">
    <citation type="submission" date="2024-01" db="EMBL/GenBank/DDBJ databases">
        <title>Genomic insights into the taxonomy and metabolism of the cyanobacterium Pannus brasiliensis CCIBt3594.</title>
        <authorList>
            <person name="Machado M."/>
            <person name="Botero N.B."/>
            <person name="Andreote A.P.D."/>
            <person name="Feitosa A.M.T."/>
            <person name="Popin R."/>
            <person name="Sivonen K."/>
            <person name="Fiore M.F."/>
        </authorList>
    </citation>
    <scope>NUCLEOTIDE SEQUENCE [LARGE SCALE GENOMIC DNA]</scope>
    <source>
        <strain evidence="4 5">CCIBt3594</strain>
    </source>
</reference>
<accession>A0AAW9QRP0</accession>
<dbReference type="InterPro" id="IPR050218">
    <property type="entry name" value="LptD"/>
</dbReference>
<evidence type="ECO:0000259" key="3">
    <source>
        <dbReference type="Pfam" id="PF03968"/>
    </source>
</evidence>
<feature type="region of interest" description="Disordered" evidence="2">
    <location>
        <begin position="69"/>
        <end position="135"/>
    </location>
</feature>